<dbReference type="STRING" id="1009370.ALO_00560"/>
<sequence length="372" mass="42332">MNSMMGIINLMEDDSYLSELTLHRPLAAVPFGGKYRMIDFILSNMVHSGIHNVGILAHQKYRSLMDHVRSGEDWDLARKQDGLFLLPPAYANHPWRPYRGDAENFHSNLDYIEKSRQNYVVIAGVHVIYKADYRDILEFHQEVQADVTLLYSQEDCTVQDCSKATTLRLDERGMVRDMLVNPGRVKDQKLSLDTYIMERELLIDLVNTCIAHGDFDFAKHCLIKNLSRLKIAAYPVSGYVARINCLQSFFKHNFELLQPEIWRELFHESAIIFTKTRDEPATKYANSAAVRNSLVAGGCLVEGRVENSILFCGVTVQRGACIKDSIIMQDCDIAGNTILENVICDKNVRVTSGKQLRGEFHYPLVIKKGIVI</sequence>
<dbReference type="Gene3D" id="3.90.550.10">
    <property type="entry name" value="Spore Coat Polysaccharide Biosynthesis Protein SpsA, Chain A"/>
    <property type="match status" value="1"/>
</dbReference>
<dbReference type="OrthoDB" id="9801810at2"/>
<dbReference type="SUPFAM" id="SSF53448">
    <property type="entry name" value="Nucleotide-diphospho-sugar transferases"/>
    <property type="match status" value="1"/>
</dbReference>
<dbReference type="Pfam" id="PF00483">
    <property type="entry name" value="NTP_transferase"/>
    <property type="match status" value="1"/>
</dbReference>
<dbReference type="Pfam" id="PF24894">
    <property type="entry name" value="Hexapep_GlmU"/>
    <property type="match status" value="1"/>
</dbReference>
<dbReference type="AlphaFoldDB" id="F7NDK5"/>
<dbReference type="GO" id="GO:0008878">
    <property type="term" value="F:glucose-1-phosphate adenylyltransferase activity"/>
    <property type="evidence" value="ECO:0007669"/>
    <property type="project" value="InterPro"/>
</dbReference>
<dbReference type="CDD" id="cd02508">
    <property type="entry name" value="ADP_Glucose_PP"/>
    <property type="match status" value="1"/>
</dbReference>
<comment type="similarity">
    <text evidence="1">Belongs to the bacterial/plant glucose-1-phosphate adenylyltransferase family.</text>
</comment>
<organism evidence="5 6">
    <name type="scientific">Acetonema longum DSM 6540</name>
    <dbReference type="NCBI Taxonomy" id="1009370"/>
    <lineage>
        <taxon>Bacteria</taxon>
        <taxon>Bacillati</taxon>
        <taxon>Bacillota</taxon>
        <taxon>Negativicutes</taxon>
        <taxon>Acetonemataceae</taxon>
        <taxon>Acetonema</taxon>
    </lineage>
</organism>
<evidence type="ECO:0000256" key="1">
    <source>
        <dbReference type="ARBA" id="ARBA00010443"/>
    </source>
</evidence>
<accession>F7NDK5</accession>
<dbReference type="PANTHER" id="PTHR43523:SF6">
    <property type="entry name" value="GLYCOGEN BIOSYNTHESIS PROTEIN GLGD"/>
    <property type="match status" value="1"/>
</dbReference>
<dbReference type="EMBL" id="AFGF01000007">
    <property type="protein sequence ID" value="EGO65867.1"/>
    <property type="molecule type" value="Genomic_DNA"/>
</dbReference>
<keyword evidence="6" id="KW-1185">Reference proteome</keyword>
<gene>
    <name evidence="5" type="ORF">ALO_00560</name>
</gene>
<protein>
    <submittedName>
        <fullName evidence="5">Glucose-1-phosphate adenylyltransferase, GlgD subunit</fullName>
    </submittedName>
</protein>
<dbReference type="InterPro" id="IPR029044">
    <property type="entry name" value="Nucleotide-diphossugar_trans"/>
</dbReference>
<dbReference type="InterPro" id="IPR056818">
    <property type="entry name" value="GlmU/GlgC-like_hexapep"/>
</dbReference>
<dbReference type="SUPFAM" id="SSF51161">
    <property type="entry name" value="Trimeric LpxA-like enzymes"/>
    <property type="match status" value="1"/>
</dbReference>
<dbReference type="Gene3D" id="2.160.10.10">
    <property type="entry name" value="Hexapeptide repeat proteins"/>
    <property type="match status" value="1"/>
</dbReference>
<dbReference type="InterPro" id="IPR011832">
    <property type="entry name" value="GlgDAde_trans"/>
</dbReference>
<dbReference type="InterPro" id="IPR011004">
    <property type="entry name" value="Trimer_LpxA-like_sf"/>
</dbReference>
<comment type="caution">
    <text evidence="5">The sequence shown here is derived from an EMBL/GenBank/DDBJ whole genome shotgun (WGS) entry which is preliminary data.</text>
</comment>
<dbReference type="RefSeq" id="WP_004573026.1">
    <property type="nucleotide sequence ID" value="NZ_AFGF01000007.1"/>
</dbReference>
<keyword evidence="5" id="KW-0548">Nucleotidyltransferase</keyword>
<dbReference type="PANTHER" id="PTHR43523">
    <property type="entry name" value="GLUCOSE-1-PHOSPHATE ADENYLYLTRANSFERASE-RELATED"/>
    <property type="match status" value="1"/>
</dbReference>
<evidence type="ECO:0000259" key="3">
    <source>
        <dbReference type="Pfam" id="PF00483"/>
    </source>
</evidence>
<proteinExistence type="inferred from homology"/>
<name>F7NDK5_9FIRM</name>
<dbReference type="InterPro" id="IPR005835">
    <property type="entry name" value="NTP_transferase_dom"/>
</dbReference>
<keyword evidence="2" id="KW-0320">Glycogen biosynthesis</keyword>
<dbReference type="InterPro" id="IPR011831">
    <property type="entry name" value="ADP-Glc_PPase"/>
</dbReference>
<keyword evidence="5" id="KW-0808">Transferase</keyword>
<dbReference type="CDD" id="cd04651">
    <property type="entry name" value="LbH_G1P_AT_C"/>
    <property type="match status" value="1"/>
</dbReference>
<feature type="domain" description="Nucleotidyl transferase" evidence="3">
    <location>
        <begin position="17"/>
        <end position="151"/>
    </location>
</feature>
<evidence type="ECO:0000313" key="6">
    <source>
        <dbReference type="Proteomes" id="UP000003240"/>
    </source>
</evidence>
<feature type="domain" description="Glucose-1-phosphate adenylyltransferase/Bifunctional protein GlmU-like C-terminal hexapeptide" evidence="4">
    <location>
        <begin position="286"/>
        <end position="355"/>
    </location>
</feature>
<dbReference type="Proteomes" id="UP000003240">
    <property type="component" value="Unassembled WGS sequence"/>
</dbReference>
<dbReference type="NCBIfam" id="TIGR02092">
    <property type="entry name" value="glgD"/>
    <property type="match status" value="1"/>
</dbReference>
<dbReference type="eggNOG" id="COG0448">
    <property type="taxonomic scope" value="Bacteria"/>
</dbReference>
<evidence type="ECO:0000313" key="5">
    <source>
        <dbReference type="EMBL" id="EGO65867.1"/>
    </source>
</evidence>
<dbReference type="GO" id="GO:0005978">
    <property type="term" value="P:glycogen biosynthetic process"/>
    <property type="evidence" value="ECO:0007669"/>
    <property type="project" value="UniProtKB-KW"/>
</dbReference>
<reference evidence="5 6" key="1">
    <citation type="journal article" date="2011" name="EMBO J.">
        <title>Structural diversity of bacterial flagellar motors.</title>
        <authorList>
            <person name="Chen S."/>
            <person name="Beeby M."/>
            <person name="Murphy G.E."/>
            <person name="Leadbetter J.R."/>
            <person name="Hendrixson D.R."/>
            <person name="Briegel A."/>
            <person name="Li Z."/>
            <person name="Shi J."/>
            <person name="Tocheva E.I."/>
            <person name="Muller A."/>
            <person name="Dobro M.J."/>
            <person name="Jensen G.J."/>
        </authorList>
    </citation>
    <scope>NUCLEOTIDE SEQUENCE [LARGE SCALE GENOMIC DNA]</scope>
    <source>
        <strain evidence="5 6">DSM 6540</strain>
    </source>
</reference>
<evidence type="ECO:0000259" key="4">
    <source>
        <dbReference type="Pfam" id="PF24894"/>
    </source>
</evidence>
<evidence type="ECO:0000256" key="2">
    <source>
        <dbReference type="ARBA" id="ARBA00023056"/>
    </source>
</evidence>